<dbReference type="Pfam" id="PF26078">
    <property type="entry name" value="Baseplate_J_M"/>
    <property type="match status" value="1"/>
</dbReference>
<organism evidence="2 3">
    <name type="scientific">Caballeronia udeis</name>
    <dbReference type="NCBI Taxonomy" id="1232866"/>
    <lineage>
        <taxon>Bacteria</taxon>
        <taxon>Pseudomonadati</taxon>
        <taxon>Pseudomonadota</taxon>
        <taxon>Betaproteobacteria</taxon>
        <taxon>Burkholderiales</taxon>
        <taxon>Burkholderiaceae</taxon>
        <taxon>Caballeronia</taxon>
    </lineage>
</organism>
<evidence type="ECO:0000313" key="2">
    <source>
        <dbReference type="EMBL" id="SAL28876.1"/>
    </source>
</evidence>
<dbReference type="InterPro" id="IPR058531">
    <property type="entry name" value="Baseplate_J_M"/>
</dbReference>
<accession>A0A158GA08</accession>
<dbReference type="PIRSF" id="PIRSF020481">
    <property type="entry name" value="BAP"/>
    <property type="match status" value="1"/>
</dbReference>
<dbReference type="Proteomes" id="UP000054683">
    <property type="component" value="Unassembled WGS sequence"/>
</dbReference>
<dbReference type="PANTHER" id="PTHR35862:SF1">
    <property type="entry name" value="FELS-2 PROPHAGE PROTEIN"/>
    <property type="match status" value="1"/>
</dbReference>
<protein>
    <submittedName>
        <fullName evidence="2">Baseplate assembly protein</fullName>
    </submittedName>
</protein>
<dbReference type="EMBL" id="FCOK02000011">
    <property type="protein sequence ID" value="SAL28876.1"/>
    <property type="molecule type" value="Genomic_DNA"/>
</dbReference>
<gene>
    <name evidence="2" type="ORF">AWB69_02260</name>
</gene>
<dbReference type="InterPro" id="IPR052726">
    <property type="entry name" value="Phage_Baseplate_Hub"/>
</dbReference>
<dbReference type="InterPro" id="IPR014507">
    <property type="entry name" value="Baseplate_assembly_J_pred"/>
</dbReference>
<dbReference type="OrthoDB" id="9793802at2"/>
<evidence type="ECO:0000313" key="3">
    <source>
        <dbReference type="Proteomes" id="UP000054683"/>
    </source>
</evidence>
<reference evidence="2 3" key="1">
    <citation type="submission" date="2016-01" db="EMBL/GenBank/DDBJ databases">
        <authorList>
            <person name="Oliw E.H."/>
        </authorList>
    </citation>
    <scope>NUCLEOTIDE SEQUENCE [LARGE SCALE GENOMIC DNA]</scope>
    <source>
        <strain evidence="2">LMG 27134</strain>
    </source>
</reference>
<name>A0A158GA08_9BURK</name>
<evidence type="ECO:0000259" key="1">
    <source>
        <dbReference type="Pfam" id="PF26078"/>
    </source>
</evidence>
<dbReference type="RefSeq" id="WP_062084929.1">
    <property type="nucleotide sequence ID" value="NZ_FCOK02000011.1"/>
</dbReference>
<proteinExistence type="predicted"/>
<dbReference type="AlphaFoldDB" id="A0A158GA08"/>
<sequence length="306" mass="33107">MSATPIDLSRLPVPAVVEVIDYETLLAERKARLVSLYPADDQAEVAAALELESEPMNIQLQESTYREVVLRQRVNDAARAVMLAYAVKEDLDQVAALFGIKRLTIVEPDPANDIEGVYEEDTDLRKRTQLAPQGYSVAGPEGAYISHALNTDGRVLDASATSPAPCEVVVTILSREGDGTASQELVDKVTAALQADNVRPLTDEVTVRGAQILRYQARATLIFFAGPDRSVVLKEAQKRTAAYTDEMHRMGMEITEDGLFSAMRAPGVQKVKLISPIGGIAVSKAQAAYCELIELIDGGVYDGGTE</sequence>
<dbReference type="PANTHER" id="PTHR35862">
    <property type="entry name" value="FELS-2 PROPHAGE PROTEIN"/>
    <property type="match status" value="1"/>
</dbReference>
<feature type="domain" description="Baseplate J-like central" evidence="1">
    <location>
        <begin position="137"/>
        <end position="208"/>
    </location>
</feature>